<dbReference type="EMBL" id="JAGTTM010000002">
    <property type="protein sequence ID" value="MCC2029120.1"/>
    <property type="molecule type" value="Genomic_DNA"/>
</dbReference>
<dbReference type="RefSeq" id="WP_227530272.1">
    <property type="nucleotide sequence ID" value="NZ_JAGTTM010000002.1"/>
</dbReference>
<accession>A0A9X1LP66</accession>
<protein>
    <recommendedName>
        <fullName evidence="3">Transcriptional regulator, AbiEi antitoxin, Type IV TA system</fullName>
    </recommendedName>
</protein>
<evidence type="ECO:0000313" key="1">
    <source>
        <dbReference type="EMBL" id="MCC2029120.1"/>
    </source>
</evidence>
<comment type="caution">
    <text evidence="1">The sequence shown here is derived from an EMBL/GenBank/DDBJ whole genome shotgun (WGS) entry which is preliminary data.</text>
</comment>
<dbReference type="Proteomes" id="UP001139289">
    <property type="component" value="Unassembled WGS sequence"/>
</dbReference>
<proteinExistence type="predicted"/>
<gene>
    <name evidence="1" type="ORF">KEC56_06265</name>
</gene>
<reference evidence="1" key="1">
    <citation type="submission" date="2021-04" db="EMBL/GenBank/DDBJ databases">
        <title>Microbacterium tenobrionis sp. nov. and Microbacterium allomyrinae sp. nov., isolated from larvae of Tenobrio molitor and Allomyrina dichotoma, respectively.</title>
        <authorList>
            <person name="Lee S.D."/>
        </authorList>
    </citation>
    <scope>NUCLEOTIDE SEQUENCE</scope>
    <source>
        <strain evidence="1">YMB-B2</strain>
    </source>
</reference>
<dbReference type="AlphaFoldDB" id="A0A9X1LP66"/>
<keyword evidence="2" id="KW-1185">Reference proteome</keyword>
<organism evidence="1 2">
    <name type="scientific">Microbacterium tenebrionis</name>
    <dbReference type="NCBI Taxonomy" id="2830665"/>
    <lineage>
        <taxon>Bacteria</taxon>
        <taxon>Bacillati</taxon>
        <taxon>Actinomycetota</taxon>
        <taxon>Actinomycetes</taxon>
        <taxon>Micrococcales</taxon>
        <taxon>Microbacteriaceae</taxon>
        <taxon>Microbacterium</taxon>
    </lineage>
</organism>
<evidence type="ECO:0008006" key="3">
    <source>
        <dbReference type="Google" id="ProtNLM"/>
    </source>
</evidence>
<sequence length="324" mass="35323">MRKRIEFAEAAALLRTRSELLDAGTTERGLESLVNVGMLVRVHRGQYVDGSTWDALWEEGRHLLRAIAFARVSPDAVFAHASAAALWGLPLYGRRDDFVHVLIAGTRHSRRSGGVMRHALKVTADDIVVKHGLRCTSLARTVYDLARTLSPEAAISAGDAALGHVAVSRRVQDEEKAAAWREELRIMAASRARGAKTARWVAAFADGRAELPGESVSRLRLHTLGFQNVALQVHVVGSTGRDYYLDFGFTGCRVFGEFDGDAKYLEPELRAASTPQDAVLAEKQREDDVRGVTGWGLVRWGHSHIGTAKTLGARLAAFGILPPG</sequence>
<evidence type="ECO:0000313" key="2">
    <source>
        <dbReference type="Proteomes" id="UP001139289"/>
    </source>
</evidence>
<name>A0A9X1LP66_9MICO</name>